<dbReference type="eggNOG" id="ENOG502SIQI">
    <property type="taxonomic scope" value="Eukaryota"/>
</dbReference>
<reference evidence="2 3" key="1">
    <citation type="journal article" date="2013" name="PLoS ONE">
        <title>Genomic and secretomic analyses reveal unique features of the lignocellulolytic enzyme system of Penicillium decumbens.</title>
        <authorList>
            <person name="Liu G."/>
            <person name="Zhang L."/>
            <person name="Wei X."/>
            <person name="Zou G."/>
            <person name="Qin Y."/>
            <person name="Ma L."/>
            <person name="Li J."/>
            <person name="Zheng H."/>
            <person name="Wang S."/>
            <person name="Wang C."/>
            <person name="Xun L."/>
            <person name="Zhao G.-P."/>
            <person name="Zhou Z."/>
            <person name="Qu Y."/>
        </authorList>
    </citation>
    <scope>NUCLEOTIDE SEQUENCE [LARGE SCALE GENOMIC DNA]</scope>
    <source>
        <strain evidence="3">114-2 / CGMCC 5302</strain>
    </source>
</reference>
<dbReference type="AlphaFoldDB" id="S8AMK1"/>
<dbReference type="Proteomes" id="UP000019376">
    <property type="component" value="Unassembled WGS sequence"/>
</dbReference>
<dbReference type="EMBL" id="KB644409">
    <property type="protein sequence ID" value="EPS27118.1"/>
    <property type="molecule type" value="Genomic_DNA"/>
</dbReference>
<feature type="compositionally biased region" description="Polar residues" evidence="1">
    <location>
        <begin position="1"/>
        <end position="35"/>
    </location>
</feature>
<evidence type="ECO:0000256" key="1">
    <source>
        <dbReference type="SAM" id="MobiDB-lite"/>
    </source>
</evidence>
<dbReference type="STRING" id="933388.S8AMK1"/>
<dbReference type="OrthoDB" id="4225980at2759"/>
<organism evidence="2 3">
    <name type="scientific">Penicillium oxalicum (strain 114-2 / CGMCC 5302)</name>
    <name type="common">Penicillium decumbens</name>
    <dbReference type="NCBI Taxonomy" id="933388"/>
    <lineage>
        <taxon>Eukaryota</taxon>
        <taxon>Fungi</taxon>
        <taxon>Dikarya</taxon>
        <taxon>Ascomycota</taxon>
        <taxon>Pezizomycotina</taxon>
        <taxon>Eurotiomycetes</taxon>
        <taxon>Eurotiomycetidae</taxon>
        <taxon>Eurotiales</taxon>
        <taxon>Aspergillaceae</taxon>
        <taxon>Penicillium</taxon>
    </lineage>
</organism>
<sequence>MSRQNSTTSSPDDSVHPSRQQFTGGDSTPFNSTYTDFPLLEEEELPSEDDTLTVSGSGSVTRAQTGTETRTPAQTQIRTRGYNTLKTHQGQIYTGMAIGGSHTWNYDPGIWKETKEEPDRWRIDYATNKRRARSAPTGSGAPVGTEYHWLIVAHQVSVKVKMGKQESDVAHVRKIDANTYETHLKGTKYKLAHKSTSSESWSIPTVRGQRDRELELLEDAKRRVQGLPPVLTTEKVKMDRRERGQQSLDHLLGWKAMCAEKDGVDIRPRGLKRRRGSGDDGL</sequence>
<gene>
    <name evidence="2" type="ORF">PDE_02059</name>
</gene>
<accession>S8AMK1</accession>
<name>S8AMK1_PENO1</name>
<dbReference type="PhylomeDB" id="S8AMK1"/>
<keyword evidence="3" id="KW-1185">Reference proteome</keyword>
<proteinExistence type="predicted"/>
<protein>
    <submittedName>
        <fullName evidence="2">Uncharacterized protein</fullName>
    </submittedName>
</protein>
<evidence type="ECO:0000313" key="2">
    <source>
        <dbReference type="EMBL" id="EPS27118.1"/>
    </source>
</evidence>
<feature type="region of interest" description="Disordered" evidence="1">
    <location>
        <begin position="1"/>
        <end position="83"/>
    </location>
</feature>
<feature type="compositionally biased region" description="Acidic residues" evidence="1">
    <location>
        <begin position="39"/>
        <end position="51"/>
    </location>
</feature>
<dbReference type="HOGENOM" id="CLU_074647_2_0_1"/>
<feature type="compositionally biased region" description="Polar residues" evidence="1">
    <location>
        <begin position="54"/>
        <end position="83"/>
    </location>
</feature>
<evidence type="ECO:0000313" key="3">
    <source>
        <dbReference type="Proteomes" id="UP000019376"/>
    </source>
</evidence>